<organism evidence="6 7">
    <name type="scientific">Strigamia maritima</name>
    <name type="common">European centipede</name>
    <name type="synonym">Geophilus maritimus</name>
    <dbReference type="NCBI Taxonomy" id="126957"/>
    <lineage>
        <taxon>Eukaryota</taxon>
        <taxon>Metazoa</taxon>
        <taxon>Ecdysozoa</taxon>
        <taxon>Arthropoda</taxon>
        <taxon>Myriapoda</taxon>
        <taxon>Chilopoda</taxon>
        <taxon>Pleurostigmophora</taxon>
        <taxon>Geophilomorpha</taxon>
        <taxon>Linotaeniidae</taxon>
        <taxon>Strigamia</taxon>
    </lineage>
</organism>
<dbReference type="PROSITE" id="PS50089">
    <property type="entry name" value="ZF_RING_2"/>
    <property type="match status" value="1"/>
</dbReference>
<keyword evidence="4" id="KW-0175">Coiled coil</keyword>
<dbReference type="Pfam" id="PF13639">
    <property type="entry name" value="zf-RING_2"/>
    <property type="match status" value="1"/>
</dbReference>
<name>T1IXP8_STRMM</name>
<dbReference type="EnsemblMetazoa" id="SMAR005990-RA">
    <property type="protein sequence ID" value="SMAR005990-PA"/>
    <property type="gene ID" value="SMAR005990"/>
</dbReference>
<dbReference type="AlphaFoldDB" id="T1IXP8"/>
<dbReference type="STRING" id="126957.T1IXP8"/>
<evidence type="ECO:0000313" key="6">
    <source>
        <dbReference type="EnsemblMetazoa" id="SMAR005990-PA"/>
    </source>
</evidence>
<dbReference type="Proteomes" id="UP000014500">
    <property type="component" value="Unassembled WGS sequence"/>
</dbReference>
<dbReference type="PANTHER" id="PTHR46569:SF1">
    <property type="entry name" value="E3 UBIQUITIN-PROTEIN LIGASE RFWD3-RELATED"/>
    <property type="match status" value="1"/>
</dbReference>
<feature type="domain" description="RING-type" evidence="5">
    <location>
        <begin position="7"/>
        <end position="47"/>
    </location>
</feature>
<evidence type="ECO:0000256" key="1">
    <source>
        <dbReference type="ARBA" id="ARBA00022771"/>
    </source>
</evidence>
<dbReference type="SUPFAM" id="SSF57850">
    <property type="entry name" value="RING/U-box"/>
    <property type="match status" value="1"/>
</dbReference>
<keyword evidence="2" id="KW-0862">Zinc</keyword>
<dbReference type="OMA" id="TQMESEM"/>
<reference evidence="6" key="2">
    <citation type="submission" date="2015-02" db="UniProtKB">
        <authorList>
            <consortium name="EnsemblMetazoa"/>
        </authorList>
    </citation>
    <scope>IDENTIFICATION</scope>
</reference>
<sequence>MKMGPLCIICTEILGYKAVSATSCGHVYHEECLQKWLVRAGSCPQCRKPVSQTSLIRKLFFNVEDSSDESGRSARSSNAEDIRRLQEWLQTERQLAEDLQKKIGGFSCDQEKELQGMTILQKEIKELRVSLSPRRDESDQSVWRHLGTVNTTLDTLKHREARNTDYFLRRIWRLMAEIKSRTLEAKELERGMQKMRSQVVEQQRLMRMEKKRLSTEVGLVQEQLTELRSEMQNRERQVAELAAENATLTILLAFEKERSRSNRQDPQSNPPEAEELGTVSTFWSWMNHLNLTGFIERVQRFLQSGTSQFLGSDDMTFPSDLDSYRCFIDYNTVQKTALYTTVSVLSYYMATWLGLPPVLVLIATGFATGAMNTNGQN</sequence>
<dbReference type="GO" id="GO:0008270">
    <property type="term" value="F:zinc ion binding"/>
    <property type="evidence" value="ECO:0007669"/>
    <property type="project" value="UniProtKB-KW"/>
</dbReference>
<dbReference type="GO" id="GO:0005634">
    <property type="term" value="C:nucleus"/>
    <property type="evidence" value="ECO:0007669"/>
    <property type="project" value="TreeGrafter"/>
</dbReference>
<dbReference type="HOGENOM" id="CLU_734298_0_0_1"/>
<dbReference type="GO" id="GO:0016567">
    <property type="term" value="P:protein ubiquitination"/>
    <property type="evidence" value="ECO:0007669"/>
    <property type="project" value="TreeGrafter"/>
</dbReference>
<accession>T1IXP8</accession>
<dbReference type="GO" id="GO:0090734">
    <property type="term" value="C:site of DNA damage"/>
    <property type="evidence" value="ECO:0007669"/>
    <property type="project" value="TreeGrafter"/>
</dbReference>
<keyword evidence="7" id="KW-1185">Reference proteome</keyword>
<evidence type="ECO:0000259" key="5">
    <source>
        <dbReference type="PROSITE" id="PS50089"/>
    </source>
</evidence>
<dbReference type="SMART" id="SM00184">
    <property type="entry name" value="RING"/>
    <property type="match status" value="1"/>
</dbReference>
<dbReference type="InterPro" id="IPR052639">
    <property type="entry name" value="TRAIP_ubiq-protein_ligase"/>
</dbReference>
<reference evidence="7" key="1">
    <citation type="submission" date="2011-05" db="EMBL/GenBank/DDBJ databases">
        <authorList>
            <person name="Richards S.R."/>
            <person name="Qu J."/>
            <person name="Jiang H."/>
            <person name="Jhangiani S.N."/>
            <person name="Agravi P."/>
            <person name="Goodspeed R."/>
            <person name="Gross S."/>
            <person name="Mandapat C."/>
            <person name="Jackson L."/>
            <person name="Mathew T."/>
            <person name="Pu L."/>
            <person name="Thornton R."/>
            <person name="Saada N."/>
            <person name="Wilczek-Boney K.B."/>
            <person name="Lee S."/>
            <person name="Kovar C."/>
            <person name="Wu Y."/>
            <person name="Scherer S.E."/>
            <person name="Worley K.C."/>
            <person name="Muzny D.M."/>
            <person name="Gibbs R."/>
        </authorList>
    </citation>
    <scope>NUCLEOTIDE SEQUENCE</scope>
    <source>
        <strain evidence="7">Brora</strain>
    </source>
</reference>
<feature type="coiled-coil region" evidence="4">
    <location>
        <begin position="185"/>
        <end position="244"/>
    </location>
</feature>
<keyword evidence="1 3" id="KW-0479">Metal-binding</keyword>
<dbReference type="PANTHER" id="PTHR46569">
    <property type="entry name" value="E3 UBIQUITIN-PROTEIN LIGASE TRAIP"/>
    <property type="match status" value="1"/>
</dbReference>
<keyword evidence="1 3" id="KW-0863">Zinc-finger</keyword>
<dbReference type="GO" id="GO:0031297">
    <property type="term" value="P:replication fork processing"/>
    <property type="evidence" value="ECO:0007669"/>
    <property type="project" value="TreeGrafter"/>
</dbReference>
<dbReference type="InterPro" id="IPR001841">
    <property type="entry name" value="Znf_RING"/>
</dbReference>
<dbReference type="eggNOG" id="KOG0827">
    <property type="taxonomic scope" value="Eukaryota"/>
</dbReference>
<dbReference type="GO" id="GO:0061630">
    <property type="term" value="F:ubiquitin protein ligase activity"/>
    <property type="evidence" value="ECO:0007669"/>
    <property type="project" value="TreeGrafter"/>
</dbReference>
<dbReference type="Gene3D" id="3.30.40.10">
    <property type="entry name" value="Zinc/RING finger domain, C3HC4 (zinc finger)"/>
    <property type="match status" value="1"/>
</dbReference>
<evidence type="ECO:0000256" key="4">
    <source>
        <dbReference type="SAM" id="Coils"/>
    </source>
</evidence>
<dbReference type="EMBL" id="JH431659">
    <property type="status" value="NOT_ANNOTATED_CDS"/>
    <property type="molecule type" value="Genomic_DNA"/>
</dbReference>
<dbReference type="InterPro" id="IPR013083">
    <property type="entry name" value="Znf_RING/FYVE/PHD"/>
</dbReference>
<proteinExistence type="predicted"/>
<evidence type="ECO:0000256" key="3">
    <source>
        <dbReference type="PROSITE-ProRule" id="PRU00175"/>
    </source>
</evidence>
<dbReference type="PhylomeDB" id="T1IXP8"/>
<protein>
    <recommendedName>
        <fullName evidence="5">RING-type domain-containing protein</fullName>
    </recommendedName>
</protein>
<evidence type="ECO:0000313" key="7">
    <source>
        <dbReference type="Proteomes" id="UP000014500"/>
    </source>
</evidence>
<evidence type="ECO:0000256" key="2">
    <source>
        <dbReference type="ARBA" id="ARBA00022833"/>
    </source>
</evidence>